<dbReference type="SUPFAM" id="SSF53633">
    <property type="entry name" value="Carbamate kinase-like"/>
    <property type="match status" value="1"/>
</dbReference>
<evidence type="ECO:0000259" key="13">
    <source>
        <dbReference type="Pfam" id="PF00696"/>
    </source>
</evidence>
<dbReference type="InterPro" id="IPR004662">
    <property type="entry name" value="AcgluKinase_fam"/>
</dbReference>
<evidence type="ECO:0000256" key="5">
    <source>
        <dbReference type="ARBA" id="ARBA00022605"/>
    </source>
</evidence>
<name>A0A7V9AD59_9BACT</name>
<evidence type="ECO:0000256" key="8">
    <source>
        <dbReference type="ARBA" id="ARBA00022777"/>
    </source>
</evidence>
<dbReference type="GO" id="GO:0005524">
    <property type="term" value="F:ATP binding"/>
    <property type="evidence" value="ECO:0007669"/>
    <property type="project" value="UniProtKB-KW"/>
</dbReference>
<dbReference type="GO" id="GO:0005737">
    <property type="term" value="C:cytoplasm"/>
    <property type="evidence" value="ECO:0007669"/>
    <property type="project" value="InterPro"/>
</dbReference>
<keyword evidence="15" id="KW-1185">Reference proteome</keyword>
<keyword evidence="7" id="KW-0547">Nucleotide-binding</keyword>
<dbReference type="GO" id="GO:0003991">
    <property type="term" value="F:acetylglutamate kinase activity"/>
    <property type="evidence" value="ECO:0007669"/>
    <property type="project" value="UniProtKB-EC"/>
</dbReference>
<dbReference type="RefSeq" id="WP_194539329.1">
    <property type="nucleotide sequence ID" value="NZ_JACEFB010000014.1"/>
</dbReference>
<dbReference type="Pfam" id="PF00696">
    <property type="entry name" value="AA_kinase"/>
    <property type="match status" value="1"/>
</dbReference>
<keyword evidence="4" id="KW-0055">Arginine biosynthesis</keyword>
<comment type="pathway">
    <text evidence="1">Amino-acid biosynthesis; L-arginine biosynthesis; N(2)-acetyl-L-ornithine from L-glutamate: step 2/4.</text>
</comment>
<evidence type="ECO:0000256" key="4">
    <source>
        <dbReference type="ARBA" id="ARBA00022571"/>
    </source>
</evidence>
<evidence type="ECO:0000256" key="6">
    <source>
        <dbReference type="ARBA" id="ARBA00022679"/>
    </source>
</evidence>
<evidence type="ECO:0000256" key="12">
    <source>
        <dbReference type="ARBA" id="ARBA00048141"/>
    </source>
</evidence>
<keyword evidence="9" id="KW-0067">ATP-binding</keyword>
<dbReference type="InterPro" id="IPR001048">
    <property type="entry name" value="Asp/Glu/Uridylate_kinase"/>
</dbReference>
<dbReference type="EC" id="2.7.2.8" evidence="2"/>
<dbReference type="PANTHER" id="PTHR23342">
    <property type="entry name" value="N-ACETYLGLUTAMATE SYNTHASE"/>
    <property type="match status" value="1"/>
</dbReference>
<reference evidence="14 15" key="1">
    <citation type="submission" date="2020-07" db="EMBL/GenBank/DDBJ databases">
        <title>Thermogemmata thermophila gen. nov., sp. nov., a novel moderate thermophilic planctomycete from a Kamchatka hot spring.</title>
        <authorList>
            <person name="Elcheninov A.G."/>
            <person name="Podosokorskaya O.A."/>
            <person name="Kovaleva O.L."/>
            <person name="Novikov A."/>
            <person name="Bonch-Osmolovskaya E.A."/>
            <person name="Toshchakov S.V."/>
            <person name="Kublanov I.V."/>
        </authorList>
    </citation>
    <scope>NUCLEOTIDE SEQUENCE [LARGE SCALE GENOMIC DNA]</scope>
    <source>
        <strain evidence="14 15">2918</strain>
    </source>
</reference>
<dbReference type="PIRSF" id="PIRSF000728">
    <property type="entry name" value="NAGK"/>
    <property type="match status" value="1"/>
</dbReference>
<accession>A0A7V9AD59</accession>
<dbReference type="EMBL" id="JACEFB010000014">
    <property type="protein sequence ID" value="MBA2227467.1"/>
    <property type="molecule type" value="Genomic_DNA"/>
</dbReference>
<evidence type="ECO:0000313" key="14">
    <source>
        <dbReference type="EMBL" id="MBA2227467.1"/>
    </source>
</evidence>
<evidence type="ECO:0000313" key="15">
    <source>
        <dbReference type="Proteomes" id="UP000542342"/>
    </source>
</evidence>
<keyword evidence="8 14" id="KW-0418">Kinase</keyword>
<dbReference type="Proteomes" id="UP000542342">
    <property type="component" value="Unassembled WGS sequence"/>
</dbReference>
<organism evidence="14 15">
    <name type="scientific">Thermogemmata fonticola</name>
    <dbReference type="NCBI Taxonomy" id="2755323"/>
    <lineage>
        <taxon>Bacteria</taxon>
        <taxon>Pseudomonadati</taxon>
        <taxon>Planctomycetota</taxon>
        <taxon>Planctomycetia</taxon>
        <taxon>Gemmatales</taxon>
        <taxon>Gemmataceae</taxon>
        <taxon>Thermogemmata</taxon>
    </lineage>
</organism>
<keyword evidence="5" id="KW-0028">Amino-acid biosynthesis</keyword>
<comment type="caution">
    <text evidence="14">The sequence shown here is derived from an EMBL/GenBank/DDBJ whole genome shotgun (WGS) entry which is preliminary data.</text>
</comment>
<comment type="catalytic activity">
    <reaction evidence="12">
        <text>N-acetyl-L-glutamate + ATP = N-acetyl-L-glutamyl 5-phosphate + ADP</text>
        <dbReference type="Rhea" id="RHEA:14629"/>
        <dbReference type="ChEBI" id="CHEBI:30616"/>
        <dbReference type="ChEBI" id="CHEBI:44337"/>
        <dbReference type="ChEBI" id="CHEBI:57936"/>
        <dbReference type="ChEBI" id="CHEBI:456216"/>
        <dbReference type="EC" id="2.7.2.8"/>
    </reaction>
</comment>
<evidence type="ECO:0000256" key="10">
    <source>
        <dbReference type="ARBA" id="ARBA00030178"/>
    </source>
</evidence>
<sequence>MPEGLTAAALAEAVEHLVRQRDGILMIKLGGSALDDPAAAERCLRGVAVLHQLRFPLLLLHGGGKAIDRAMQQAGLTPRKIAGRRYTDTETLAIVVRVLQQINRDLTRQLQQLGVAALSALDLQPFPLEGELLSWKSEDGSAVDLGWVGTVARVNQAAIRVCIEQGQVPIFPSLAAYAASPLGWLNVNADTVAASLAGALAVTRAVFLTDTPGVLRHPTDAASVIPELTAAEAQALMDQGVIHGGMIPKVEACLQALEAGAATAVILDGRRPFALLELFLHKSAGTRLRR</sequence>
<dbReference type="AlphaFoldDB" id="A0A7V9AD59"/>
<dbReference type="CDD" id="cd04238">
    <property type="entry name" value="AAK_NAGK-like"/>
    <property type="match status" value="1"/>
</dbReference>
<dbReference type="GO" id="GO:0006526">
    <property type="term" value="P:L-arginine biosynthetic process"/>
    <property type="evidence" value="ECO:0007669"/>
    <property type="project" value="UniProtKB-KW"/>
</dbReference>
<evidence type="ECO:0000256" key="2">
    <source>
        <dbReference type="ARBA" id="ARBA00013065"/>
    </source>
</evidence>
<keyword evidence="6 14" id="KW-0808">Transferase</keyword>
<evidence type="ECO:0000256" key="7">
    <source>
        <dbReference type="ARBA" id="ARBA00022741"/>
    </source>
</evidence>
<dbReference type="Gene3D" id="3.40.1160.10">
    <property type="entry name" value="Acetylglutamate kinase-like"/>
    <property type="match status" value="1"/>
</dbReference>
<proteinExistence type="predicted"/>
<evidence type="ECO:0000256" key="1">
    <source>
        <dbReference type="ARBA" id="ARBA00004828"/>
    </source>
</evidence>
<dbReference type="PANTHER" id="PTHR23342:SF0">
    <property type="entry name" value="N-ACETYLGLUTAMATE SYNTHASE, MITOCHONDRIAL"/>
    <property type="match status" value="1"/>
</dbReference>
<dbReference type="InterPro" id="IPR036393">
    <property type="entry name" value="AceGlu_kinase-like_sf"/>
</dbReference>
<evidence type="ECO:0000256" key="9">
    <source>
        <dbReference type="ARBA" id="ARBA00022840"/>
    </source>
</evidence>
<protein>
    <recommendedName>
        <fullName evidence="3">Acetylglutamate kinase</fullName>
        <ecNumber evidence="2">2.7.2.8</ecNumber>
    </recommendedName>
    <alternativeName>
        <fullName evidence="10">N-acetyl-L-glutamate 5-phosphotransferase</fullName>
    </alternativeName>
    <alternativeName>
        <fullName evidence="11">NAG kinase</fullName>
    </alternativeName>
</protein>
<feature type="domain" description="Aspartate/glutamate/uridylate kinase" evidence="13">
    <location>
        <begin position="26"/>
        <end position="267"/>
    </location>
</feature>
<dbReference type="NCBIfam" id="TIGR00761">
    <property type="entry name" value="argB"/>
    <property type="match status" value="1"/>
</dbReference>
<evidence type="ECO:0000256" key="3">
    <source>
        <dbReference type="ARBA" id="ARBA00021197"/>
    </source>
</evidence>
<evidence type="ECO:0000256" key="11">
    <source>
        <dbReference type="ARBA" id="ARBA00030639"/>
    </source>
</evidence>
<gene>
    <name evidence="14" type="primary">argB</name>
    <name evidence="14" type="ORF">H0921_15010</name>
</gene>